<evidence type="ECO:0000313" key="1">
    <source>
        <dbReference type="EMBL" id="KAK9131208.1"/>
    </source>
</evidence>
<comment type="caution">
    <text evidence="1">The sequence shown here is derived from an EMBL/GenBank/DDBJ whole genome shotgun (WGS) entry which is preliminary data.</text>
</comment>
<dbReference type="Pfam" id="PF00197">
    <property type="entry name" value="Kunitz_legume"/>
    <property type="match status" value="2"/>
</dbReference>
<dbReference type="SMART" id="SM00452">
    <property type="entry name" value="STI"/>
    <property type="match status" value="2"/>
</dbReference>
<dbReference type="PANTHER" id="PTHR33107:SF5">
    <property type="entry name" value="KUNITZ TRYPSIN INHIBITOR 5"/>
    <property type="match status" value="1"/>
</dbReference>
<dbReference type="PANTHER" id="PTHR33107">
    <property type="entry name" value="KUNITZ TRYPSIN INHIBITOR 2"/>
    <property type="match status" value="1"/>
</dbReference>
<accession>A0AAP0JDX3</accession>
<sequence>MARRRGRADPRDYDMSDEPMVRDEIHIYSYAGEPEEVRDISRNKLISGVEYYILPAHGGAGGGLSLAYNMNQSCPLEVVQEDYDYSKGLPTVFLPVNSKKGMVRVSTDLNIKLNAEIICDETTVWKLGSFDKEVGQYFVATGGIVGNPGVQTMRNWFKIEKYEDDYKLSYCPSVCRFCKVMCKDIGIYEDSDGVKRLALSETPFKEICTNHSLDYVLPYLDISFSYAGEPEEVRDISRNKLISGVEYYILPAHGGAGGGLSLAYNMNQSCPLEVVQEDYDYSKGLPTVFLPVNSKKGMVRVSTDLNIKLNAEIICDQTTVWKLGSFDKEVGQYFVATGGIVGNPGVQTMRNWFKIEKYEDDYKLSYCPSVCRFCKVMCKDIGIYEDSDGVKRLALSETPFKVIFRKYKRMA</sequence>
<dbReference type="AlphaFoldDB" id="A0AAP0JDX3"/>
<gene>
    <name evidence="1" type="ORF">Sjap_011695</name>
</gene>
<keyword evidence="2" id="KW-1185">Reference proteome</keyword>
<dbReference type="EMBL" id="JBBNAE010000004">
    <property type="protein sequence ID" value="KAK9131208.1"/>
    <property type="molecule type" value="Genomic_DNA"/>
</dbReference>
<protein>
    <submittedName>
        <fullName evidence="1">Uncharacterized protein</fullName>
    </submittedName>
</protein>
<proteinExistence type="predicted"/>
<dbReference type="GO" id="GO:0004866">
    <property type="term" value="F:endopeptidase inhibitor activity"/>
    <property type="evidence" value="ECO:0007669"/>
    <property type="project" value="InterPro"/>
</dbReference>
<reference evidence="1 2" key="1">
    <citation type="submission" date="2024-01" db="EMBL/GenBank/DDBJ databases">
        <title>Genome assemblies of Stephania.</title>
        <authorList>
            <person name="Yang L."/>
        </authorList>
    </citation>
    <scope>NUCLEOTIDE SEQUENCE [LARGE SCALE GENOMIC DNA]</scope>
    <source>
        <strain evidence="1">QJT</strain>
        <tissue evidence="1">Leaf</tissue>
    </source>
</reference>
<dbReference type="Proteomes" id="UP001417504">
    <property type="component" value="Unassembled WGS sequence"/>
</dbReference>
<organism evidence="1 2">
    <name type="scientific">Stephania japonica</name>
    <dbReference type="NCBI Taxonomy" id="461633"/>
    <lineage>
        <taxon>Eukaryota</taxon>
        <taxon>Viridiplantae</taxon>
        <taxon>Streptophyta</taxon>
        <taxon>Embryophyta</taxon>
        <taxon>Tracheophyta</taxon>
        <taxon>Spermatophyta</taxon>
        <taxon>Magnoliopsida</taxon>
        <taxon>Ranunculales</taxon>
        <taxon>Menispermaceae</taxon>
        <taxon>Menispermoideae</taxon>
        <taxon>Cissampelideae</taxon>
        <taxon>Stephania</taxon>
    </lineage>
</organism>
<name>A0AAP0JDX3_9MAGN</name>
<dbReference type="Gene3D" id="2.80.10.50">
    <property type="match status" value="2"/>
</dbReference>
<dbReference type="PRINTS" id="PR00291">
    <property type="entry name" value="KUNITZINHBTR"/>
</dbReference>
<evidence type="ECO:0000313" key="2">
    <source>
        <dbReference type="Proteomes" id="UP001417504"/>
    </source>
</evidence>
<dbReference type="InterPro" id="IPR002160">
    <property type="entry name" value="Prot_inh_Kunz-lg"/>
</dbReference>
<dbReference type="SUPFAM" id="SSF50386">
    <property type="entry name" value="STI-like"/>
    <property type="match status" value="2"/>
</dbReference>
<dbReference type="CDD" id="cd23375">
    <property type="entry name" value="beta-trefoil_STI_VvMLP-like"/>
    <property type="match status" value="2"/>
</dbReference>
<dbReference type="InterPro" id="IPR011065">
    <property type="entry name" value="Kunitz_inhibitor_STI-like_sf"/>
</dbReference>